<evidence type="ECO:0000259" key="2">
    <source>
        <dbReference type="Pfam" id="PF24969"/>
    </source>
</evidence>
<sequence>MPLSLPDDVFLLVGDHLEDHQDRYNLVFVCHRFQELFLRLVYRSAVLKSLSQTQSFLTAILRRPELARAVRELEFRDWRCQSPPSPDNDLSLFKDWTRTLSPSEGEYEQWVQDLQSGLEEAWIALSLPLVPNLRKLLLVYPRDNKYLDRSLVRATKGEMPFNTQPAFRKLREVALSHQEGDADQKGTFLPAQILPFFQLPSMRVFSADAVLETSSAEKPQQDRAPEAPLPGTSSISEITLNTSNGHEGMQQLVGSCRELKVFKYQHSDSRFLAEGYQPSAFYQSLAGSKKSIETLWLDNCGEHLPFTVSGANESHDEWFGSLADFTALKDIRIRLPNLLDIRYQPEPTIALTGCLPASVESVYVEGCKESSLAMLVAQLTKVLNKRATQFRALQRLDIEGCFHDEEEEDEASSGYQGGASGGEKVIKPRVHETADPLRVACVEAGVELHLRDRGEVVQRREI</sequence>
<accession>A0A2I2FE10</accession>
<dbReference type="Proteomes" id="UP000234585">
    <property type="component" value="Unassembled WGS sequence"/>
</dbReference>
<feature type="domain" description="Leucine-rich repeat" evidence="2">
    <location>
        <begin position="55"/>
        <end position="388"/>
    </location>
</feature>
<dbReference type="InterPro" id="IPR056867">
    <property type="entry name" value="LRR_15"/>
</dbReference>
<dbReference type="EMBL" id="KZ559133">
    <property type="protein sequence ID" value="PLB38854.1"/>
    <property type="molecule type" value="Genomic_DNA"/>
</dbReference>
<proteinExistence type="predicted"/>
<feature type="region of interest" description="Disordered" evidence="1">
    <location>
        <begin position="214"/>
        <end position="233"/>
    </location>
</feature>
<protein>
    <recommendedName>
        <fullName evidence="2">Leucine-rich repeat domain-containing protein</fullName>
    </recommendedName>
</protein>
<name>A0A2I2FE10_ASPCN</name>
<evidence type="ECO:0000256" key="1">
    <source>
        <dbReference type="SAM" id="MobiDB-lite"/>
    </source>
</evidence>
<dbReference type="OrthoDB" id="2520703at2759"/>
<organism evidence="3 4">
    <name type="scientific">Aspergillus candidus</name>
    <dbReference type="NCBI Taxonomy" id="41067"/>
    <lineage>
        <taxon>Eukaryota</taxon>
        <taxon>Fungi</taxon>
        <taxon>Dikarya</taxon>
        <taxon>Ascomycota</taxon>
        <taxon>Pezizomycotina</taxon>
        <taxon>Eurotiomycetes</taxon>
        <taxon>Eurotiomycetidae</taxon>
        <taxon>Eurotiales</taxon>
        <taxon>Aspergillaceae</taxon>
        <taxon>Aspergillus</taxon>
        <taxon>Aspergillus subgen. Circumdati</taxon>
    </lineage>
</organism>
<dbReference type="RefSeq" id="XP_024672866.1">
    <property type="nucleotide sequence ID" value="XM_024816336.1"/>
</dbReference>
<dbReference type="STRING" id="41067.A0A2I2FE10"/>
<dbReference type="Pfam" id="PF24969">
    <property type="entry name" value="LRR_15"/>
    <property type="match status" value="1"/>
</dbReference>
<keyword evidence="4" id="KW-1185">Reference proteome</keyword>
<evidence type="ECO:0000313" key="4">
    <source>
        <dbReference type="Proteomes" id="UP000234585"/>
    </source>
</evidence>
<dbReference type="AlphaFoldDB" id="A0A2I2FE10"/>
<evidence type="ECO:0000313" key="3">
    <source>
        <dbReference type="EMBL" id="PLB38854.1"/>
    </source>
</evidence>
<gene>
    <name evidence="3" type="ORF">BDW47DRAFT_125084</name>
</gene>
<reference evidence="3 4" key="1">
    <citation type="submission" date="2017-12" db="EMBL/GenBank/DDBJ databases">
        <authorList>
            <consortium name="DOE Joint Genome Institute"/>
            <person name="Haridas S."/>
            <person name="Kjaerbolling I."/>
            <person name="Vesth T.C."/>
            <person name="Frisvad J.C."/>
            <person name="Nybo J.L."/>
            <person name="Theobald S."/>
            <person name="Kuo A."/>
            <person name="Bowyer P."/>
            <person name="Matsuda Y."/>
            <person name="Mondo S."/>
            <person name="Lyhne E.K."/>
            <person name="Kogle M.E."/>
            <person name="Clum A."/>
            <person name="Lipzen A."/>
            <person name="Salamov A."/>
            <person name="Ngan C.Y."/>
            <person name="Daum C."/>
            <person name="Chiniquy J."/>
            <person name="Barry K."/>
            <person name="LaButti K."/>
            <person name="Simmons B.A."/>
            <person name="Magnuson J.K."/>
            <person name="Mortensen U.H."/>
            <person name="Larsen T.O."/>
            <person name="Grigoriev I.V."/>
            <person name="Baker S.E."/>
            <person name="Andersen M.R."/>
            <person name="Nordberg H.P."/>
            <person name="Cantor M.N."/>
            <person name="Hua S.X."/>
        </authorList>
    </citation>
    <scope>NUCLEOTIDE SEQUENCE [LARGE SCALE GENOMIC DNA]</scope>
    <source>
        <strain evidence="3 4">CBS 102.13</strain>
    </source>
</reference>
<dbReference type="GeneID" id="36523496"/>